<organism evidence="2 3">
    <name type="scientific">Desulfovibrio fairfieldensis</name>
    <dbReference type="NCBI Taxonomy" id="44742"/>
    <lineage>
        <taxon>Bacteria</taxon>
        <taxon>Pseudomonadati</taxon>
        <taxon>Thermodesulfobacteriota</taxon>
        <taxon>Desulfovibrionia</taxon>
        <taxon>Desulfovibrionales</taxon>
        <taxon>Desulfovibrionaceae</taxon>
        <taxon>Desulfovibrio</taxon>
    </lineage>
</organism>
<dbReference type="STRING" id="44742.AXF13_13300"/>
<dbReference type="RefSeq" id="WP_062253959.1">
    <property type="nucleotide sequence ID" value="NZ_CP014229.1"/>
</dbReference>
<dbReference type="InterPro" id="IPR001387">
    <property type="entry name" value="Cro/C1-type_HTH"/>
</dbReference>
<dbReference type="KEGG" id="dfi:AXF13_13300"/>
<evidence type="ECO:0000313" key="2">
    <source>
        <dbReference type="EMBL" id="AMD91020.1"/>
    </source>
</evidence>
<evidence type="ECO:0000259" key="1">
    <source>
        <dbReference type="SMART" id="SM00530"/>
    </source>
</evidence>
<sequence>MIKSNLAILMKEKKITYRRLEELSGIAGETINRARGALIYECKLSTLDALARALQVKIKDLFDEV</sequence>
<protein>
    <submittedName>
        <fullName evidence="2">XRE family transcriptional regulator</fullName>
    </submittedName>
</protein>
<accession>A0A0X8JLL7</accession>
<name>A0A0X8JLL7_9BACT</name>
<dbReference type="Pfam" id="PF13443">
    <property type="entry name" value="HTH_26"/>
    <property type="match status" value="1"/>
</dbReference>
<dbReference type="Gene3D" id="1.10.260.40">
    <property type="entry name" value="lambda repressor-like DNA-binding domains"/>
    <property type="match status" value="1"/>
</dbReference>
<proteinExistence type="predicted"/>
<keyword evidence="3" id="KW-1185">Reference proteome</keyword>
<gene>
    <name evidence="2" type="ORF">AXF13_13300</name>
</gene>
<dbReference type="AlphaFoldDB" id="A0A0X8JLL7"/>
<dbReference type="SMART" id="SM00530">
    <property type="entry name" value="HTH_XRE"/>
    <property type="match status" value="1"/>
</dbReference>
<evidence type="ECO:0000313" key="3">
    <source>
        <dbReference type="Proteomes" id="UP000069241"/>
    </source>
</evidence>
<dbReference type="EMBL" id="CP014229">
    <property type="protein sequence ID" value="AMD91020.1"/>
    <property type="molecule type" value="Genomic_DNA"/>
</dbReference>
<dbReference type="SUPFAM" id="SSF47413">
    <property type="entry name" value="lambda repressor-like DNA-binding domains"/>
    <property type="match status" value="1"/>
</dbReference>
<dbReference type="InterPro" id="IPR010982">
    <property type="entry name" value="Lambda_DNA-bd_dom_sf"/>
</dbReference>
<feature type="domain" description="HTH cro/C1-type" evidence="1">
    <location>
        <begin position="5"/>
        <end position="61"/>
    </location>
</feature>
<reference evidence="3" key="1">
    <citation type="submission" date="2016-02" db="EMBL/GenBank/DDBJ databases">
        <authorList>
            <person name="Holder M.E."/>
            <person name="Ajami N.J."/>
            <person name="Petrosino J.F."/>
        </authorList>
    </citation>
    <scope>NUCLEOTIDE SEQUENCE [LARGE SCALE GENOMIC DNA]</scope>
    <source>
        <strain evidence="3">CCUG 45958</strain>
    </source>
</reference>
<dbReference type="GO" id="GO:0003677">
    <property type="term" value="F:DNA binding"/>
    <property type="evidence" value="ECO:0007669"/>
    <property type="project" value="InterPro"/>
</dbReference>
<dbReference type="Proteomes" id="UP000069241">
    <property type="component" value="Chromosome"/>
</dbReference>